<dbReference type="SUPFAM" id="SSF56300">
    <property type="entry name" value="Metallo-dependent phosphatases"/>
    <property type="match status" value="1"/>
</dbReference>
<proteinExistence type="predicted"/>
<dbReference type="AlphaFoldDB" id="A0A914Q201"/>
<feature type="signal peptide" evidence="1">
    <location>
        <begin position="1"/>
        <end position="20"/>
    </location>
</feature>
<dbReference type="InterPro" id="IPR051158">
    <property type="entry name" value="Metallophosphoesterase_sf"/>
</dbReference>
<dbReference type="Proteomes" id="UP000887578">
    <property type="component" value="Unplaced"/>
</dbReference>
<evidence type="ECO:0000259" key="2">
    <source>
        <dbReference type="Pfam" id="PF00149"/>
    </source>
</evidence>
<keyword evidence="3" id="KW-1185">Reference proteome</keyword>
<evidence type="ECO:0000256" key="1">
    <source>
        <dbReference type="SAM" id="SignalP"/>
    </source>
</evidence>
<dbReference type="PANTHER" id="PTHR31302">
    <property type="entry name" value="TRANSMEMBRANE PROTEIN WITH METALLOPHOSPHOESTERASE DOMAIN-RELATED"/>
    <property type="match status" value="1"/>
</dbReference>
<accession>A0A914Q201</accession>
<evidence type="ECO:0000313" key="4">
    <source>
        <dbReference type="WBParaSite" id="PDA_v2.g25177.t1"/>
    </source>
</evidence>
<dbReference type="CDD" id="cd07385">
    <property type="entry name" value="MPP_YkuE_C"/>
    <property type="match status" value="1"/>
</dbReference>
<reference evidence="4" key="1">
    <citation type="submission" date="2022-11" db="UniProtKB">
        <authorList>
            <consortium name="WormBaseParasite"/>
        </authorList>
    </citation>
    <scope>IDENTIFICATION</scope>
</reference>
<feature type="chain" id="PRO_5037801208" evidence="1">
    <location>
        <begin position="21"/>
        <end position="278"/>
    </location>
</feature>
<dbReference type="Pfam" id="PF00149">
    <property type="entry name" value="Metallophos"/>
    <property type="match status" value="1"/>
</dbReference>
<dbReference type="GO" id="GO:0016787">
    <property type="term" value="F:hydrolase activity"/>
    <property type="evidence" value="ECO:0007669"/>
    <property type="project" value="InterPro"/>
</dbReference>
<sequence>MIALIFALFFTLEGFYSTSQKPTIRNLNIQIHGLPNEFNDFTIAMVSDIHAGPSVGKNRVEEIVESVNSLNPDAIAIVGDFVDGYIKNMANRIEPFKNLKAKYGVYGALGNHEYFFEPVDNWVKYFSEELNIKMLVNDAVIFKKDGEELCFVGTDDYFADTVNIEGHGIDIEKSLSKCPTNISTIVMAHQPSGAAKVLREITRLNRRVDLILSGHTHAGQMFVTLPFTYTVNKYFFGHYFYAPTDTQIYVSSGINYWGPPLKMFPSLCEIVNIRLLKA</sequence>
<keyword evidence="1" id="KW-0732">Signal</keyword>
<dbReference type="InterPro" id="IPR029052">
    <property type="entry name" value="Metallo-depent_PP-like"/>
</dbReference>
<dbReference type="PANTHER" id="PTHR31302:SF0">
    <property type="entry name" value="TRANSMEMBRANE PROTEIN WITH METALLOPHOSPHOESTERASE DOMAIN"/>
    <property type="match status" value="1"/>
</dbReference>
<name>A0A914Q201_9BILA</name>
<feature type="domain" description="Calcineurin-like phosphoesterase" evidence="2">
    <location>
        <begin position="42"/>
        <end position="218"/>
    </location>
</feature>
<dbReference type="Gene3D" id="3.60.21.10">
    <property type="match status" value="1"/>
</dbReference>
<dbReference type="InterPro" id="IPR004843">
    <property type="entry name" value="Calcineurin-like_PHP"/>
</dbReference>
<evidence type="ECO:0000313" key="3">
    <source>
        <dbReference type="Proteomes" id="UP000887578"/>
    </source>
</evidence>
<organism evidence="3 4">
    <name type="scientific">Panagrolaimus davidi</name>
    <dbReference type="NCBI Taxonomy" id="227884"/>
    <lineage>
        <taxon>Eukaryota</taxon>
        <taxon>Metazoa</taxon>
        <taxon>Ecdysozoa</taxon>
        <taxon>Nematoda</taxon>
        <taxon>Chromadorea</taxon>
        <taxon>Rhabditida</taxon>
        <taxon>Tylenchina</taxon>
        <taxon>Panagrolaimomorpha</taxon>
        <taxon>Panagrolaimoidea</taxon>
        <taxon>Panagrolaimidae</taxon>
        <taxon>Panagrolaimus</taxon>
    </lineage>
</organism>
<dbReference type="WBParaSite" id="PDA_v2.g25177.t1">
    <property type="protein sequence ID" value="PDA_v2.g25177.t1"/>
    <property type="gene ID" value="PDA_v2.g25177"/>
</dbReference>
<protein>
    <submittedName>
        <fullName evidence="4">Calcineurin-like phosphoesterase domain-containing protein</fullName>
    </submittedName>
</protein>